<dbReference type="AlphaFoldDB" id="A0A6L2KLX9"/>
<evidence type="ECO:0000313" key="1">
    <source>
        <dbReference type="EMBL" id="GEU49767.1"/>
    </source>
</evidence>
<dbReference type="EMBL" id="BKCJ010002612">
    <property type="protein sequence ID" value="GEU49767.1"/>
    <property type="molecule type" value="Genomic_DNA"/>
</dbReference>
<organism evidence="1">
    <name type="scientific">Tanacetum cinerariifolium</name>
    <name type="common">Dalmatian daisy</name>
    <name type="synonym">Chrysanthemum cinerariifolium</name>
    <dbReference type="NCBI Taxonomy" id="118510"/>
    <lineage>
        <taxon>Eukaryota</taxon>
        <taxon>Viridiplantae</taxon>
        <taxon>Streptophyta</taxon>
        <taxon>Embryophyta</taxon>
        <taxon>Tracheophyta</taxon>
        <taxon>Spermatophyta</taxon>
        <taxon>Magnoliopsida</taxon>
        <taxon>eudicotyledons</taxon>
        <taxon>Gunneridae</taxon>
        <taxon>Pentapetalae</taxon>
        <taxon>asterids</taxon>
        <taxon>campanulids</taxon>
        <taxon>Asterales</taxon>
        <taxon>Asteraceae</taxon>
        <taxon>Asteroideae</taxon>
        <taxon>Anthemideae</taxon>
        <taxon>Anthemidinae</taxon>
        <taxon>Tanacetum</taxon>
    </lineage>
</organism>
<protein>
    <submittedName>
        <fullName evidence="1">Uncharacterized protein</fullName>
    </submittedName>
</protein>
<name>A0A6L2KLX9_TANCI</name>
<accession>A0A6L2KLX9</accession>
<proteinExistence type="predicted"/>
<sequence length="98" mass="11156">MVLYEVQRAYKEKETMVASSSNPITSLVFDFGIPESGEDEVYEPDDTMANCMSSLGGGFQLEDDDFSDGYEAQVYDLPRQLDAFCDQFDIRLKSRCRK</sequence>
<comment type="caution">
    <text evidence="1">The sequence shown here is derived from an EMBL/GenBank/DDBJ whole genome shotgun (WGS) entry which is preliminary data.</text>
</comment>
<reference evidence="1" key="1">
    <citation type="journal article" date="2019" name="Sci. Rep.">
        <title>Draft genome of Tanacetum cinerariifolium, the natural source of mosquito coil.</title>
        <authorList>
            <person name="Yamashiro T."/>
            <person name="Shiraishi A."/>
            <person name="Satake H."/>
            <person name="Nakayama K."/>
        </authorList>
    </citation>
    <scope>NUCLEOTIDE SEQUENCE</scope>
</reference>
<gene>
    <name evidence="1" type="ORF">Tci_021745</name>
</gene>